<dbReference type="Pfam" id="PF01145">
    <property type="entry name" value="Band_7"/>
    <property type="match status" value="1"/>
</dbReference>
<evidence type="ECO:0000256" key="5">
    <source>
        <dbReference type="ARBA" id="ARBA00023136"/>
    </source>
</evidence>
<dbReference type="CDD" id="cd03404">
    <property type="entry name" value="SPFH_HflK"/>
    <property type="match status" value="1"/>
</dbReference>
<dbReference type="Gene3D" id="3.30.479.30">
    <property type="entry name" value="Band 7 domain"/>
    <property type="match status" value="1"/>
</dbReference>
<comment type="subcellular location">
    <subcellularLocation>
        <location evidence="1">Membrane</location>
        <topology evidence="1">Single-pass membrane protein</topology>
    </subcellularLocation>
</comment>
<evidence type="ECO:0000256" key="2">
    <source>
        <dbReference type="ARBA" id="ARBA00006971"/>
    </source>
</evidence>
<keyword evidence="5" id="KW-0472">Membrane</keyword>
<evidence type="ECO:0000256" key="4">
    <source>
        <dbReference type="ARBA" id="ARBA00022989"/>
    </source>
</evidence>
<dbReference type="SUPFAM" id="SSF117892">
    <property type="entry name" value="Band 7/SPFH domain"/>
    <property type="match status" value="1"/>
</dbReference>
<dbReference type="PANTHER" id="PTHR43327">
    <property type="entry name" value="STOMATIN-LIKE PROTEIN 2, MITOCHONDRIAL"/>
    <property type="match status" value="1"/>
</dbReference>
<comment type="similarity">
    <text evidence="2 6">Belongs to the band 7/mec-2 family. HflK subfamily.</text>
</comment>
<evidence type="ECO:0000313" key="10">
    <source>
        <dbReference type="Proteomes" id="UP000481037"/>
    </source>
</evidence>
<dbReference type="InterPro" id="IPR020980">
    <property type="entry name" value="Membrane_HflK_N"/>
</dbReference>
<dbReference type="GO" id="GO:0016020">
    <property type="term" value="C:membrane"/>
    <property type="evidence" value="ECO:0007669"/>
    <property type="project" value="UniProtKB-SubCell"/>
</dbReference>
<comment type="caution">
    <text evidence="9">The sequence shown here is derived from an EMBL/GenBank/DDBJ whole genome shotgun (WGS) entry which is preliminary data.</text>
</comment>
<comment type="subunit">
    <text evidence="6">HflC and HflK may interact to form a multimeric complex.</text>
</comment>
<sequence>MRVSSLMKRLGIKLSLNDPRWGKDDKPQANEGKKPGDGGPPDMEQLWRDFNQRLNGLFGQKRPPNNNNNDNNSGGEGGGNRPDISGGIRATAGAIGAVVALIWLASGSFIVQEGQTGVVYTFGKVSHTTGSGFNWRWPYPFQSDETVKVSQMRMVEIGYRGNIKNKQARESLMLTDDENIIDIQFAVQFKLKDPVAWLMNNRDEEDTVRQVAETSIREIVGKNKMDFVLYEGRDKVAFETQQLMQQILDRYASGVLVSSVTLQAVQPPEQVQIAFDDAVKAGQDRERQKNEGQAYANEVIPKAHGYASRLMQEAEGYRSMVVENATGNASRFKQVLVEYQKAPGVTRDRMYLDTMQQIFSSASKVMVDAKSGSNLLYLPLDKLIAQAAATDAQAAAARAAAQAAANPPAASATLPSDLMPSVEVNRQRDPRSREALRDRESR</sequence>
<comment type="function">
    <text evidence="6">HflC and HflK could encode or regulate a protease.</text>
</comment>
<gene>
    <name evidence="9" type="primary">hflK</name>
    <name evidence="9" type="ORF">GJ697_06660</name>
</gene>
<dbReference type="Pfam" id="PF12221">
    <property type="entry name" value="HflK_N"/>
    <property type="match status" value="1"/>
</dbReference>
<keyword evidence="4" id="KW-1133">Transmembrane helix</keyword>
<evidence type="ECO:0000256" key="7">
    <source>
        <dbReference type="SAM" id="MobiDB-lite"/>
    </source>
</evidence>
<dbReference type="InterPro" id="IPR010201">
    <property type="entry name" value="HflK"/>
</dbReference>
<dbReference type="InterPro" id="IPR036013">
    <property type="entry name" value="Band_7/SPFH_dom_sf"/>
</dbReference>
<dbReference type="AlphaFoldDB" id="A0A6L5QCZ5"/>
<dbReference type="InterPro" id="IPR050710">
    <property type="entry name" value="Band7/mec-2_domain"/>
</dbReference>
<feature type="compositionally biased region" description="Basic and acidic residues" evidence="7">
    <location>
        <begin position="20"/>
        <end position="36"/>
    </location>
</feature>
<evidence type="ECO:0000313" key="9">
    <source>
        <dbReference type="EMBL" id="MRX07509.1"/>
    </source>
</evidence>
<feature type="region of interest" description="Disordered" evidence="7">
    <location>
        <begin position="16"/>
        <end position="84"/>
    </location>
</feature>
<dbReference type="NCBIfam" id="TIGR01933">
    <property type="entry name" value="hflK"/>
    <property type="match status" value="1"/>
</dbReference>
<dbReference type="EMBL" id="WKJM01000004">
    <property type="protein sequence ID" value="MRX07509.1"/>
    <property type="molecule type" value="Genomic_DNA"/>
</dbReference>
<proteinExistence type="inferred from homology"/>
<feature type="domain" description="Band 7" evidence="8">
    <location>
        <begin position="106"/>
        <end position="279"/>
    </location>
</feature>
<reference evidence="9 10" key="1">
    <citation type="submission" date="2019-11" db="EMBL/GenBank/DDBJ databases">
        <title>Novel species isolated from a subtropical stream in China.</title>
        <authorList>
            <person name="Lu H."/>
        </authorList>
    </citation>
    <scope>NUCLEOTIDE SEQUENCE [LARGE SCALE GENOMIC DNA]</scope>
    <source>
        <strain evidence="9 10">FT25W</strain>
    </source>
</reference>
<name>A0A6L5QCZ5_9BURK</name>
<evidence type="ECO:0000256" key="3">
    <source>
        <dbReference type="ARBA" id="ARBA00022692"/>
    </source>
</evidence>
<feature type="compositionally biased region" description="Low complexity" evidence="7">
    <location>
        <begin position="402"/>
        <end position="412"/>
    </location>
</feature>
<dbReference type="GO" id="GO:0006508">
    <property type="term" value="P:proteolysis"/>
    <property type="evidence" value="ECO:0007669"/>
    <property type="project" value="UniProtKB-KW"/>
</dbReference>
<evidence type="ECO:0000256" key="1">
    <source>
        <dbReference type="ARBA" id="ARBA00004167"/>
    </source>
</evidence>
<organism evidence="9 10">
    <name type="scientific">Duganella alba</name>
    <dbReference type="NCBI Taxonomy" id="2666081"/>
    <lineage>
        <taxon>Bacteria</taxon>
        <taxon>Pseudomonadati</taxon>
        <taxon>Pseudomonadota</taxon>
        <taxon>Betaproteobacteria</taxon>
        <taxon>Burkholderiales</taxon>
        <taxon>Oxalobacteraceae</taxon>
        <taxon>Telluria group</taxon>
        <taxon>Duganella</taxon>
    </lineage>
</organism>
<feature type="region of interest" description="Disordered" evidence="7">
    <location>
        <begin position="402"/>
        <end position="442"/>
    </location>
</feature>
<keyword evidence="3" id="KW-0812">Transmembrane</keyword>
<protein>
    <recommendedName>
        <fullName evidence="6">Protein HflK</fullName>
    </recommendedName>
</protein>
<dbReference type="Proteomes" id="UP000481037">
    <property type="component" value="Unassembled WGS sequence"/>
</dbReference>
<evidence type="ECO:0000259" key="8">
    <source>
        <dbReference type="SMART" id="SM00244"/>
    </source>
</evidence>
<dbReference type="InterPro" id="IPR001107">
    <property type="entry name" value="Band_7"/>
</dbReference>
<dbReference type="SMART" id="SM00244">
    <property type="entry name" value="PHB"/>
    <property type="match status" value="1"/>
</dbReference>
<dbReference type="PANTHER" id="PTHR43327:SF2">
    <property type="entry name" value="MODULATOR OF FTSH PROTEASE HFLK"/>
    <property type="match status" value="1"/>
</dbReference>
<accession>A0A6L5QCZ5</accession>
<evidence type="ECO:0000256" key="6">
    <source>
        <dbReference type="RuleBase" id="RU364113"/>
    </source>
</evidence>
<keyword evidence="10" id="KW-1185">Reference proteome</keyword>
<keyword evidence="9" id="KW-0645">Protease</keyword>
<feature type="compositionally biased region" description="Basic and acidic residues" evidence="7">
    <location>
        <begin position="425"/>
        <end position="442"/>
    </location>
</feature>
<keyword evidence="9" id="KW-0378">Hydrolase</keyword>
<dbReference type="GO" id="GO:0008233">
    <property type="term" value="F:peptidase activity"/>
    <property type="evidence" value="ECO:0007669"/>
    <property type="project" value="UniProtKB-KW"/>
</dbReference>